<dbReference type="Proteomes" id="UP001556367">
    <property type="component" value="Unassembled WGS sequence"/>
</dbReference>
<name>A0ABR3JG08_9AGAR</name>
<organism evidence="5 6">
    <name type="scientific">Hohenbuehelia grisea</name>
    <dbReference type="NCBI Taxonomy" id="104357"/>
    <lineage>
        <taxon>Eukaryota</taxon>
        <taxon>Fungi</taxon>
        <taxon>Dikarya</taxon>
        <taxon>Basidiomycota</taxon>
        <taxon>Agaricomycotina</taxon>
        <taxon>Agaricomycetes</taxon>
        <taxon>Agaricomycetidae</taxon>
        <taxon>Agaricales</taxon>
        <taxon>Pleurotineae</taxon>
        <taxon>Pleurotaceae</taxon>
        <taxon>Hohenbuehelia</taxon>
    </lineage>
</organism>
<evidence type="ECO:0000256" key="2">
    <source>
        <dbReference type="ARBA" id="ARBA00022801"/>
    </source>
</evidence>
<keyword evidence="2 3" id="KW-0378">Hydrolase</keyword>
<protein>
    <recommendedName>
        <fullName evidence="3">Carboxylic ester hydrolase</fullName>
        <ecNumber evidence="3">3.1.1.-</ecNumber>
    </recommendedName>
</protein>
<dbReference type="PANTHER" id="PTHR43142:SF1">
    <property type="entry name" value="CARBOXYLIC ESTER HYDROLASE"/>
    <property type="match status" value="1"/>
</dbReference>
<dbReference type="InterPro" id="IPR019826">
    <property type="entry name" value="Carboxylesterase_B_AS"/>
</dbReference>
<evidence type="ECO:0000256" key="1">
    <source>
        <dbReference type="ARBA" id="ARBA00005964"/>
    </source>
</evidence>
<comment type="caution">
    <text evidence="5">The sequence shown here is derived from an EMBL/GenBank/DDBJ whole genome shotgun (WGS) entry which is preliminary data.</text>
</comment>
<comment type="similarity">
    <text evidence="1 3">Belongs to the type-B carboxylesterase/lipase family.</text>
</comment>
<keyword evidence="6" id="KW-1185">Reference proteome</keyword>
<evidence type="ECO:0000256" key="3">
    <source>
        <dbReference type="RuleBase" id="RU361235"/>
    </source>
</evidence>
<dbReference type="Pfam" id="PF00135">
    <property type="entry name" value="COesterase"/>
    <property type="match status" value="1"/>
</dbReference>
<dbReference type="PANTHER" id="PTHR43142">
    <property type="entry name" value="CARBOXYLIC ESTER HYDROLASE"/>
    <property type="match status" value="1"/>
</dbReference>
<dbReference type="EC" id="3.1.1.-" evidence="3"/>
<dbReference type="EMBL" id="JASNQZ010000008">
    <property type="protein sequence ID" value="KAL0954085.1"/>
    <property type="molecule type" value="Genomic_DNA"/>
</dbReference>
<dbReference type="InterPro" id="IPR029058">
    <property type="entry name" value="AB_hydrolase_fold"/>
</dbReference>
<evidence type="ECO:0000313" key="6">
    <source>
        <dbReference type="Proteomes" id="UP001556367"/>
    </source>
</evidence>
<proteinExistence type="inferred from homology"/>
<dbReference type="PROSITE" id="PS00122">
    <property type="entry name" value="CARBOXYLESTERASE_B_1"/>
    <property type="match status" value="1"/>
</dbReference>
<dbReference type="InterPro" id="IPR002018">
    <property type="entry name" value="CarbesteraseB"/>
</dbReference>
<gene>
    <name evidence="5" type="ORF">HGRIS_005232</name>
</gene>
<accession>A0ABR3JG08</accession>
<dbReference type="Gene3D" id="3.40.50.1820">
    <property type="entry name" value="alpha/beta hydrolase"/>
    <property type="match status" value="1"/>
</dbReference>
<sequence length="526" mass="58894">MAAIHLHDELKDSARVSVETRFGKLTGGRASNGAAVFLEVPYALPPARFEDPRPLPLDFRYDPKEYISESTYAAQPMNDGQARDMPFKDKVGLGDPSENPLSVNIVAPPAFPSGNKFPVKVYIHGGFLQFGSPHSLGSQAQYVAAERSEVWINIGYRLSAFGFLACDEPRLDGNYGFKDQWLALEWIKANVDAFGGDANDIQLTGLSAGAHSVHQILHHASRLPQGQHAPFHSAVLQSNAILTRPKSPLELRAQYQSLCRALGLDPEAPETLTTLKDPSSTPRDTITHAIETDALGTEYGTFRGCMDGQWMLESPDPMTWQRDGGLARGLRDKGVRSIVIGDLLEEWYLYSIAHPIPTPKDIVPNLERYFAPDLVQRMVELHRRIPEGAPEKEAAKLFGEILSNLQVHLPVRIFARDLAKAGFPVLRYEIRWTPEQLRPEGYVTHGSDRPLWAFRTPVLNDEQVATTRRWIDRVDEETKALEEGKSLGYCPEKVLTLREDQSIDWCDDNRWSDLMKLLDALPVEDL</sequence>
<reference evidence="6" key="1">
    <citation type="submission" date="2024-06" db="EMBL/GenBank/DDBJ databases">
        <title>Multi-omics analyses provide insights into the biosynthesis of the anticancer antibiotic pleurotin in Hohenbuehelia grisea.</title>
        <authorList>
            <person name="Weaver J.A."/>
            <person name="Alberti F."/>
        </authorList>
    </citation>
    <scope>NUCLEOTIDE SEQUENCE [LARGE SCALE GENOMIC DNA]</scope>
    <source>
        <strain evidence="6">T-177</strain>
    </source>
</reference>
<evidence type="ECO:0000259" key="4">
    <source>
        <dbReference type="Pfam" id="PF00135"/>
    </source>
</evidence>
<dbReference type="SUPFAM" id="SSF53474">
    <property type="entry name" value="alpha/beta-Hydrolases"/>
    <property type="match status" value="1"/>
</dbReference>
<feature type="domain" description="Carboxylesterase type B" evidence="4">
    <location>
        <begin position="17"/>
        <end position="463"/>
    </location>
</feature>
<evidence type="ECO:0000313" key="5">
    <source>
        <dbReference type="EMBL" id="KAL0954085.1"/>
    </source>
</evidence>